<sequence length="115" mass="13464">MKFLIAIISTLFFTQFASAQNPKLATPPQLTPEQRSQQLMQQHKMHMQNFQMHEQQMAEAKKRGELHHLRQELEKVNNEIKTPSVVRAKNSETLTKKKADLEKQISALEKELKRK</sequence>
<name>A0ABY4C764_9BACT</name>
<protein>
    <submittedName>
        <fullName evidence="4">Uncharacterized protein</fullName>
    </submittedName>
</protein>
<feature type="chain" id="PRO_5047272310" evidence="3">
    <location>
        <begin position="20"/>
        <end position="115"/>
    </location>
</feature>
<keyword evidence="5" id="KW-1185">Reference proteome</keyword>
<feature type="coiled-coil region" evidence="1">
    <location>
        <begin position="59"/>
        <end position="111"/>
    </location>
</feature>
<gene>
    <name evidence="4" type="ORF">MNR06_13790</name>
</gene>
<reference evidence="4" key="1">
    <citation type="submission" date="2022-03" db="EMBL/GenBank/DDBJ databases">
        <title>Genome Identification and Characterization of new species Bdellovibrio reynosense LBG001 sp. nov. from a Mexico soil sample.</title>
        <authorList>
            <person name="Camilli A."/>
            <person name="Ajao Y."/>
            <person name="Guo X."/>
        </authorList>
    </citation>
    <scope>NUCLEOTIDE SEQUENCE</scope>
    <source>
        <strain evidence="4">LBG001</strain>
    </source>
</reference>
<evidence type="ECO:0000313" key="5">
    <source>
        <dbReference type="Proteomes" id="UP000830116"/>
    </source>
</evidence>
<feature type="region of interest" description="Disordered" evidence="2">
    <location>
        <begin position="22"/>
        <end position="45"/>
    </location>
</feature>
<dbReference type="Proteomes" id="UP000830116">
    <property type="component" value="Chromosome"/>
</dbReference>
<accession>A0ABY4C764</accession>
<dbReference type="EMBL" id="CP093442">
    <property type="protein sequence ID" value="UOF00770.1"/>
    <property type="molecule type" value="Genomic_DNA"/>
</dbReference>
<keyword evidence="3" id="KW-0732">Signal</keyword>
<evidence type="ECO:0000256" key="3">
    <source>
        <dbReference type="SAM" id="SignalP"/>
    </source>
</evidence>
<evidence type="ECO:0000256" key="1">
    <source>
        <dbReference type="SAM" id="Coils"/>
    </source>
</evidence>
<keyword evidence="1" id="KW-0175">Coiled coil</keyword>
<feature type="signal peptide" evidence="3">
    <location>
        <begin position="1"/>
        <end position="19"/>
    </location>
</feature>
<evidence type="ECO:0000313" key="4">
    <source>
        <dbReference type="EMBL" id="UOF00770.1"/>
    </source>
</evidence>
<organism evidence="4 5">
    <name type="scientific">Bdellovibrio reynosensis</name>
    <dbReference type="NCBI Taxonomy" id="2835041"/>
    <lineage>
        <taxon>Bacteria</taxon>
        <taxon>Pseudomonadati</taxon>
        <taxon>Bdellovibrionota</taxon>
        <taxon>Bdellovibrionia</taxon>
        <taxon>Bdellovibrionales</taxon>
        <taxon>Pseudobdellovibrionaceae</taxon>
        <taxon>Bdellovibrio</taxon>
    </lineage>
</organism>
<dbReference type="RefSeq" id="WP_243536944.1">
    <property type="nucleotide sequence ID" value="NZ_CP093442.1"/>
</dbReference>
<evidence type="ECO:0000256" key="2">
    <source>
        <dbReference type="SAM" id="MobiDB-lite"/>
    </source>
</evidence>
<proteinExistence type="predicted"/>